<dbReference type="OrthoDB" id="29853at2759"/>
<dbReference type="Gene3D" id="1.20.1260.60">
    <property type="entry name" value="Vacuolar protein sorting-associated protein Ist1"/>
    <property type="match status" value="1"/>
</dbReference>
<proteinExistence type="inferred from homology"/>
<comment type="caution">
    <text evidence="3">The sequence shown here is derived from an EMBL/GenBank/DDBJ whole genome shotgun (WGS) entry which is preliminary data.</text>
</comment>
<feature type="compositionally biased region" description="Polar residues" evidence="2">
    <location>
        <begin position="381"/>
        <end position="391"/>
    </location>
</feature>
<keyword evidence="4" id="KW-1185">Reference proteome</keyword>
<organism evidence="3 4">
    <name type="scientific">Protea cynaroides</name>
    <dbReference type="NCBI Taxonomy" id="273540"/>
    <lineage>
        <taxon>Eukaryota</taxon>
        <taxon>Viridiplantae</taxon>
        <taxon>Streptophyta</taxon>
        <taxon>Embryophyta</taxon>
        <taxon>Tracheophyta</taxon>
        <taxon>Spermatophyta</taxon>
        <taxon>Magnoliopsida</taxon>
        <taxon>Proteales</taxon>
        <taxon>Proteaceae</taxon>
        <taxon>Protea</taxon>
    </lineage>
</organism>
<dbReference type="InterPro" id="IPR005061">
    <property type="entry name" value="Ist1"/>
</dbReference>
<dbReference type="GO" id="GO:0015031">
    <property type="term" value="P:protein transport"/>
    <property type="evidence" value="ECO:0007669"/>
    <property type="project" value="InterPro"/>
</dbReference>
<dbReference type="InterPro" id="IPR042277">
    <property type="entry name" value="IST1-like"/>
</dbReference>
<protein>
    <recommendedName>
        <fullName evidence="5">IST1-like protein</fullName>
    </recommendedName>
</protein>
<evidence type="ECO:0000313" key="3">
    <source>
        <dbReference type="EMBL" id="KAJ4959752.1"/>
    </source>
</evidence>
<name>A0A9Q0H4K5_9MAGN</name>
<evidence type="ECO:0000256" key="1">
    <source>
        <dbReference type="ARBA" id="ARBA00005536"/>
    </source>
</evidence>
<evidence type="ECO:0008006" key="5">
    <source>
        <dbReference type="Google" id="ProtNLM"/>
    </source>
</evidence>
<dbReference type="PANTHER" id="PTHR12161">
    <property type="entry name" value="IST1 FAMILY MEMBER"/>
    <property type="match status" value="1"/>
</dbReference>
<feature type="region of interest" description="Disordered" evidence="2">
    <location>
        <begin position="278"/>
        <end position="398"/>
    </location>
</feature>
<dbReference type="PANTHER" id="PTHR12161:SF16">
    <property type="entry name" value="REGULATOR OF VPS4 ACTIVITY IN THE MVB PATHWAY PROTEIN"/>
    <property type="match status" value="1"/>
</dbReference>
<comment type="similarity">
    <text evidence="1">Belongs to the IST1 family.</text>
</comment>
<feature type="compositionally biased region" description="Basic and acidic residues" evidence="2">
    <location>
        <begin position="309"/>
        <end position="326"/>
    </location>
</feature>
<evidence type="ECO:0000313" key="4">
    <source>
        <dbReference type="Proteomes" id="UP001141806"/>
    </source>
</evidence>
<sequence length="473" mass="53114">MGKKLDALLGRGFKTAKFKTLVNLAISRIAVLKNQRQVRCSMARSDVVQLLNLGNHERALLRVELVIKEQNMLDAFVMIESYCNLLIERVVLISNNKECPDELKEAISSLIFAASRCGEFPELQEIRYLFTSRYGKEFSSSVVELRNNCGVNPRIIQKMSTRQPSLESKMKLLKEIASENGITLKHQEESSVISEEVEVKVKVEVNQKQQEPTAKLDSDKHRDEVYDLTEKIEGDEKLSESMKARKKYRDVVSAAQAAYKSAVFAAEAARAAVELSLESPLENQSDDPSSPLDKIHPAESSSSDSEGDEPAKNHQEIQTKELERSESASSSDSVEDTFKEDEMSPIQKPGVPAYDESNDEISETVVSYESDDEAKIEENKNSPVGFNGKSSNEFRRTDEDLSDLDVSIKHMNLTSQDDQHNHLYTNKEVIGSRNEDDPMLYPGKGGSYMEKEQVSAPRLNIGRKPVSVRTRRA</sequence>
<gene>
    <name evidence="3" type="ORF">NE237_019662</name>
</gene>
<reference evidence="3" key="1">
    <citation type="journal article" date="2023" name="Plant J.">
        <title>The genome of the king protea, Protea cynaroides.</title>
        <authorList>
            <person name="Chang J."/>
            <person name="Duong T.A."/>
            <person name="Schoeman C."/>
            <person name="Ma X."/>
            <person name="Roodt D."/>
            <person name="Barker N."/>
            <person name="Li Z."/>
            <person name="Van de Peer Y."/>
            <person name="Mizrachi E."/>
        </authorList>
    </citation>
    <scope>NUCLEOTIDE SEQUENCE</scope>
    <source>
        <tissue evidence="3">Young leaves</tissue>
    </source>
</reference>
<feature type="region of interest" description="Disordered" evidence="2">
    <location>
        <begin position="417"/>
        <end position="454"/>
    </location>
</feature>
<evidence type="ECO:0000256" key="2">
    <source>
        <dbReference type="SAM" id="MobiDB-lite"/>
    </source>
</evidence>
<dbReference type="AlphaFoldDB" id="A0A9Q0H4K5"/>
<dbReference type="Proteomes" id="UP001141806">
    <property type="component" value="Unassembled WGS sequence"/>
</dbReference>
<dbReference type="Pfam" id="PF03398">
    <property type="entry name" value="Ist1"/>
    <property type="match status" value="1"/>
</dbReference>
<dbReference type="EMBL" id="JAMYWD010000009">
    <property type="protein sequence ID" value="KAJ4959752.1"/>
    <property type="molecule type" value="Genomic_DNA"/>
</dbReference>
<accession>A0A9Q0H4K5</accession>
<dbReference type="FunFam" id="1.20.1260.60:FF:000002">
    <property type="entry name" value="Vacuolar protein sorting-associated protein IST1"/>
    <property type="match status" value="1"/>
</dbReference>